<gene>
    <name evidence="1" type="primary">gatA</name>
    <name evidence="1" type="ORF">RV045_13465</name>
</gene>
<reference evidence="1" key="1">
    <citation type="submission" date="2023-10" db="EMBL/GenBank/DDBJ databases">
        <title>Amphibacter perezi, gen. nov., sp. nov. a novel taxa of the family Comamonadaceae, class Betaproteobacteria isolated from the skin microbiota of Pelophylax perezi from different populations.</title>
        <authorList>
            <person name="Costa S."/>
            <person name="Proenca D.N."/>
            <person name="Lopes I."/>
            <person name="Morais P.V."/>
        </authorList>
    </citation>
    <scope>NUCLEOTIDE SEQUENCE</scope>
    <source>
        <strain evidence="1">SL12-8</strain>
    </source>
</reference>
<proteinExistence type="predicted"/>
<evidence type="ECO:0000313" key="2">
    <source>
        <dbReference type="Proteomes" id="UP001364695"/>
    </source>
</evidence>
<protein>
    <submittedName>
        <fullName evidence="1">Asp-tRNA(Asn)/Glu-tRNA(Gln) amidotransferase subunit GatA</fullName>
    </submittedName>
</protein>
<dbReference type="Proteomes" id="UP001364695">
    <property type="component" value="Unassembled WGS sequence"/>
</dbReference>
<accession>A0ACC6P5D0</accession>
<name>A0ACC6P5D0_9BURK</name>
<dbReference type="EMBL" id="JAWDIE010000027">
    <property type="protein sequence ID" value="MEJ7139428.1"/>
    <property type="molecule type" value="Genomic_DNA"/>
</dbReference>
<comment type="caution">
    <text evidence="1">The sequence shown here is derived from an EMBL/GenBank/DDBJ whole genome shotgun (WGS) entry which is preliminary data.</text>
</comment>
<evidence type="ECO:0000313" key="1">
    <source>
        <dbReference type="EMBL" id="MEJ7139428.1"/>
    </source>
</evidence>
<organism evidence="1 2">
    <name type="scientific">Amphibiibacter pelophylacis</name>
    <dbReference type="NCBI Taxonomy" id="1799477"/>
    <lineage>
        <taxon>Bacteria</taxon>
        <taxon>Pseudomonadati</taxon>
        <taxon>Pseudomonadota</taxon>
        <taxon>Betaproteobacteria</taxon>
        <taxon>Burkholderiales</taxon>
        <taxon>Sphaerotilaceae</taxon>
        <taxon>Amphibiibacter</taxon>
    </lineage>
</organism>
<keyword evidence="2" id="KW-1185">Reference proteome</keyword>
<sequence length="519" mass="54158">MTSFSSDSSAGLLTSVQDQHQALASGQTSAVELCQAALARIAAHDDLGAFLHVDAEAALTAARASDARRASGAARGVLDGIPLAHKDIFVTRGMPSTAGSKMLDGYLSPFDASVVERLAQAGAVSVGKLNCDEFAMGGSNEHSAFRPAINPWSAPGQPLIPGGSSGGSAVAVAARLLAATTGTDTGGSIRQPAALCGITGIKPTYGRCPRWGMVAFASSLDQAGPMAQTAWDCAALLQAMSGFDERDATSAPLPVPDWLAELAQPVHALAPRGTAQQPLGGLRIGLPKEFFGDGVQPEVLAATQAALAELQRLGAELVDIALPRTPLAIPVYYIIAPAEASSNLSRFDGVRYGHRADSPRDLAELYTRSRTEGFGEEVKRRIMMGTYVLSHGYYDAYYLQAQKLRRMIVDDFQAAFAQCDLIAGPVSPTVARALHTGEAVDSDPLQDYLADIFTLPASLAGLPGLSLPAGLGAQSGLPVGLQLMANYWQEGALLHAAHLLQQHTGWHRLAPAGFEGSAA</sequence>